<dbReference type="InterPro" id="IPR036249">
    <property type="entry name" value="Thioredoxin-like_sf"/>
</dbReference>
<dbReference type="SUPFAM" id="SSF52833">
    <property type="entry name" value="Thioredoxin-like"/>
    <property type="match status" value="1"/>
</dbReference>
<evidence type="ECO:0000256" key="4">
    <source>
        <dbReference type="ARBA" id="ARBA00022748"/>
    </source>
</evidence>
<dbReference type="Pfam" id="PF02683">
    <property type="entry name" value="DsbD_TM"/>
    <property type="match status" value="1"/>
</dbReference>
<keyword evidence="5 7" id="KW-1133">Transmembrane helix</keyword>
<dbReference type="GO" id="GO:0015035">
    <property type="term" value="F:protein-disulfide reductase activity"/>
    <property type="evidence" value="ECO:0007669"/>
    <property type="project" value="TreeGrafter"/>
</dbReference>
<evidence type="ECO:0000256" key="6">
    <source>
        <dbReference type="ARBA" id="ARBA00023136"/>
    </source>
</evidence>
<keyword evidence="4" id="KW-0201">Cytochrome c-type biogenesis</keyword>
<protein>
    <submittedName>
        <fullName evidence="9">Cytochrome C biogenesis protein transmembrane region</fullName>
    </submittedName>
</protein>
<keyword evidence="2" id="KW-1003">Cell membrane</keyword>
<keyword evidence="3 7" id="KW-0812">Transmembrane</keyword>
<dbReference type="Proteomes" id="UP000234460">
    <property type="component" value="Chromosome LMANV2"/>
</dbReference>
<dbReference type="GO" id="GO:0005886">
    <property type="term" value="C:plasma membrane"/>
    <property type="evidence" value="ECO:0007669"/>
    <property type="project" value="UniProtKB-SubCell"/>
</dbReference>
<sequence>MKHSSRNQISFLVFLFVLSKILIYKNFIIRFSILSISLLGCVLPISAEAVSESLRKIVVEGISGDGPTTGLILVMGGILASLLPCVYPLYPITVGIIRARGEGSPKILHPAIYYLGLVVTYSCFGLIAGFSGGAFNVILRYPIVNLGLSIFIFLLALGSLDLIHLPFFRSKEVKTGQGCGGTFLLGMGAGLLSSPCVGPVVVAILLQITAGAGVISIGSVFLASFKMFLFGVGLGFPFLMIGVFGLSLPKSGKWMRWIQWILGIFVLYFSYTYFQKSLSGWGVPDSSIPLAAFGILFLLFCLYFFLPDEWNRYVKMKKTLLLGGIILSAVGLVVLLMYNLERTNSISVVEMETKGNLSWHRIPSKAYAEGTETGKKVFIDFYADWCTNCKTFEELTQSDSALNDALQGAVLLKIKDQDPIFETYAKDPRFEELKIGLPFFVILDADGNLLYKNTDYQDTSTMIQILKQL</sequence>
<dbReference type="GO" id="GO:0017004">
    <property type="term" value="P:cytochrome complex assembly"/>
    <property type="evidence" value="ECO:0007669"/>
    <property type="project" value="UniProtKB-KW"/>
</dbReference>
<proteinExistence type="predicted"/>
<dbReference type="EMBL" id="OEJX01000046">
    <property type="protein sequence ID" value="SOR62697.1"/>
    <property type="molecule type" value="Genomic_DNA"/>
</dbReference>
<accession>A0AAQ1P0F9</accession>
<dbReference type="Gene3D" id="3.40.30.10">
    <property type="entry name" value="Glutaredoxin"/>
    <property type="match status" value="1"/>
</dbReference>
<dbReference type="PANTHER" id="PTHR32234">
    <property type="entry name" value="THIOL:DISULFIDE INTERCHANGE PROTEIN DSBD"/>
    <property type="match status" value="1"/>
</dbReference>
<dbReference type="Pfam" id="PF13899">
    <property type="entry name" value="Thioredoxin_7"/>
    <property type="match status" value="1"/>
</dbReference>
<evidence type="ECO:0000256" key="2">
    <source>
        <dbReference type="ARBA" id="ARBA00022475"/>
    </source>
</evidence>
<keyword evidence="6 7" id="KW-0472">Membrane</keyword>
<comment type="subcellular location">
    <subcellularLocation>
        <location evidence="1">Cell membrane</location>
        <topology evidence="1">Multi-pass membrane protein</topology>
    </subcellularLocation>
</comment>
<dbReference type="AlphaFoldDB" id="A0AAQ1P0F9"/>
<dbReference type="PANTHER" id="PTHR32234:SF0">
    <property type="entry name" value="THIOL:DISULFIDE INTERCHANGE PROTEIN DSBD"/>
    <property type="match status" value="1"/>
</dbReference>
<feature type="transmembrane region" description="Helical" evidence="7">
    <location>
        <begin position="228"/>
        <end position="248"/>
    </location>
</feature>
<reference evidence="9 10" key="1">
    <citation type="submission" date="2017-11" db="EMBL/GenBank/DDBJ databases">
        <authorList>
            <person name="Lechat P."/>
        </authorList>
    </citation>
    <scope>NUCLEOTIDE SEQUENCE [LARGE SCALE GENOMIC DNA]</scope>
    <source>
        <strain evidence="9">L495</strain>
    </source>
</reference>
<evidence type="ECO:0000256" key="5">
    <source>
        <dbReference type="ARBA" id="ARBA00022989"/>
    </source>
</evidence>
<dbReference type="InterPro" id="IPR013766">
    <property type="entry name" value="Thioredoxin_domain"/>
</dbReference>
<evidence type="ECO:0000313" key="10">
    <source>
        <dbReference type="Proteomes" id="UP000234460"/>
    </source>
</evidence>
<dbReference type="GO" id="GO:0045454">
    <property type="term" value="P:cell redox homeostasis"/>
    <property type="evidence" value="ECO:0007669"/>
    <property type="project" value="TreeGrafter"/>
</dbReference>
<evidence type="ECO:0000256" key="7">
    <source>
        <dbReference type="SAM" id="Phobius"/>
    </source>
</evidence>
<evidence type="ECO:0000313" key="9">
    <source>
        <dbReference type="EMBL" id="SOR62697.1"/>
    </source>
</evidence>
<feature type="transmembrane region" description="Helical" evidence="7">
    <location>
        <begin position="70"/>
        <end position="90"/>
    </location>
</feature>
<evidence type="ECO:0000259" key="8">
    <source>
        <dbReference type="PROSITE" id="PS51352"/>
    </source>
</evidence>
<gene>
    <name evidence="9" type="ORF">LMANV2_500012</name>
</gene>
<comment type="caution">
    <text evidence="9">The sequence shown here is derived from an EMBL/GenBank/DDBJ whole genome shotgun (WGS) entry which is preliminary data.</text>
</comment>
<feature type="transmembrane region" description="Helical" evidence="7">
    <location>
        <begin position="318"/>
        <end position="338"/>
    </location>
</feature>
<feature type="transmembrane region" description="Helical" evidence="7">
    <location>
        <begin position="286"/>
        <end position="306"/>
    </location>
</feature>
<name>A0AAQ1P0F9_LEPIR</name>
<feature type="transmembrane region" description="Helical" evidence="7">
    <location>
        <begin position="6"/>
        <end position="24"/>
    </location>
</feature>
<feature type="transmembrane region" description="Helical" evidence="7">
    <location>
        <begin position="143"/>
        <end position="163"/>
    </location>
</feature>
<organism evidence="9 10">
    <name type="scientific">Leptospira interrogans serovar Manilae</name>
    <dbReference type="NCBI Taxonomy" id="214675"/>
    <lineage>
        <taxon>Bacteria</taxon>
        <taxon>Pseudomonadati</taxon>
        <taxon>Spirochaetota</taxon>
        <taxon>Spirochaetia</taxon>
        <taxon>Leptospirales</taxon>
        <taxon>Leptospiraceae</taxon>
        <taxon>Leptospira</taxon>
    </lineage>
</organism>
<dbReference type="InterPro" id="IPR003834">
    <property type="entry name" value="Cyt_c_assmbl_TM_dom"/>
</dbReference>
<dbReference type="PROSITE" id="PS51352">
    <property type="entry name" value="THIOREDOXIN_2"/>
    <property type="match status" value="1"/>
</dbReference>
<feature type="transmembrane region" description="Helical" evidence="7">
    <location>
        <begin position="111"/>
        <end position="131"/>
    </location>
</feature>
<evidence type="ECO:0000256" key="3">
    <source>
        <dbReference type="ARBA" id="ARBA00022692"/>
    </source>
</evidence>
<feature type="domain" description="Thioredoxin" evidence="8">
    <location>
        <begin position="339"/>
        <end position="469"/>
    </location>
</feature>
<feature type="transmembrane region" description="Helical" evidence="7">
    <location>
        <begin position="257"/>
        <end position="274"/>
    </location>
</feature>
<evidence type="ECO:0000256" key="1">
    <source>
        <dbReference type="ARBA" id="ARBA00004651"/>
    </source>
</evidence>